<dbReference type="Proteomes" id="UP000070299">
    <property type="component" value="Unassembled WGS sequence"/>
</dbReference>
<evidence type="ECO:0000256" key="4">
    <source>
        <dbReference type="SAM" id="Phobius"/>
    </source>
</evidence>
<feature type="transmembrane region" description="Helical" evidence="4">
    <location>
        <begin position="7"/>
        <end position="27"/>
    </location>
</feature>
<dbReference type="FunFam" id="3.30.70.270:FF:000001">
    <property type="entry name" value="Diguanylate cyclase domain protein"/>
    <property type="match status" value="1"/>
</dbReference>
<keyword evidence="4" id="KW-1133">Transmembrane helix</keyword>
<sequence length="420" mass="47341">MPKLTDKILMIIKVCAFIITLLLMVFYDALPKRQLLLHPNPQNAYVISVDTEVGGQSKFIWIDQEDMSWDCEINQGAPYPYCGLSLLWSEDLSKTIDFSVYSHLNLELDYQGPTPYIRIFVRDDYPAIEFANPIKKAKFNNATVRAQQGKQNISLPLKDLTVSEWWINDFNVPLEDRRPSVKNAIALGIDIPYPVSLGDHKFKLAQLELVGSYFSKEFMYISIIGFWGVLLLSEMLLSYLQMKTRVREGSQRLTELAATSAKYKEQSETDKLTGILNRAGLAEIVSHLGANQLLQQYALLVIDVDHFKEVNDTYGHAEGDKILVAIASTINQCTRSYDVVARWGGEEFVVLMHCFKPNSIFPFAEKIRLKVANGSFVTGITVSIGATKLLKTSIFEDSFVLADQALYQAKSSGRNKVVVL</sequence>
<dbReference type="PANTHER" id="PTHR45138">
    <property type="entry name" value="REGULATORY COMPONENTS OF SENSORY TRANSDUCTION SYSTEM"/>
    <property type="match status" value="1"/>
</dbReference>
<dbReference type="STRING" id="1799789.AX660_06215"/>
<dbReference type="AlphaFoldDB" id="A0A136A311"/>
<dbReference type="GO" id="GO:1902201">
    <property type="term" value="P:negative regulation of bacterial-type flagellum-dependent cell motility"/>
    <property type="evidence" value="ECO:0007669"/>
    <property type="project" value="TreeGrafter"/>
</dbReference>
<dbReference type="SMART" id="SM00267">
    <property type="entry name" value="GGDEF"/>
    <property type="match status" value="1"/>
</dbReference>
<evidence type="ECO:0000256" key="3">
    <source>
        <dbReference type="ARBA" id="ARBA00034247"/>
    </source>
</evidence>
<dbReference type="Gene3D" id="3.30.70.270">
    <property type="match status" value="1"/>
</dbReference>
<protein>
    <recommendedName>
        <fullName evidence="2">diguanylate cyclase</fullName>
        <ecNumber evidence="2">2.7.7.65</ecNumber>
    </recommendedName>
</protein>
<comment type="caution">
    <text evidence="6">The sequence shown here is derived from an EMBL/GenBank/DDBJ whole genome shotgun (WGS) entry which is preliminary data.</text>
</comment>
<dbReference type="InterPro" id="IPR029787">
    <property type="entry name" value="Nucleotide_cyclase"/>
</dbReference>
<dbReference type="CDD" id="cd01949">
    <property type="entry name" value="GGDEF"/>
    <property type="match status" value="1"/>
</dbReference>
<dbReference type="RefSeq" id="WP_068372473.1">
    <property type="nucleotide sequence ID" value="NZ_LSNE01000003.1"/>
</dbReference>
<comment type="cofactor">
    <cofactor evidence="1">
        <name>Mg(2+)</name>
        <dbReference type="ChEBI" id="CHEBI:18420"/>
    </cofactor>
</comment>
<evidence type="ECO:0000259" key="5">
    <source>
        <dbReference type="PROSITE" id="PS50887"/>
    </source>
</evidence>
<feature type="domain" description="GGDEF" evidence="5">
    <location>
        <begin position="295"/>
        <end position="420"/>
    </location>
</feature>
<evidence type="ECO:0000313" key="7">
    <source>
        <dbReference type="Proteomes" id="UP000070299"/>
    </source>
</evidence>
<dbReference type="InterPro" id="IPR000160">
    <property type="entry name" value="GGDEF_dom"/>
</dbReference>
<dbReference type="InterPro" id="IPR050469">
    <property type="entry name" value="Diguanylate_Cyclase"/>
</dbReference>
<dbReference type="OrthoDB" id="9803824at2"/>
<evidence type="ECO:0000256" key="1">
    <source>
        <dbReference type="ARBA" id="ARBA00001946"/>
    </source>
</evidence>
<reference evidence="7" key="1">
    <citation type="submission" date="2016-02" db="EMBL/GenBank/DDBJ databases">
        <authorList>
            <person name="Schultz-Johansen M."/>
            <person name="Glaring M.A."/>
            <person name="Bech P.K."/>
            <person name="Stougaard P."/>
        </authorList>
    </citation>
    <scope>NUCLEOTIDE SEQUENCE [LARGE SCALE GENOMIC DNA]</scope>
    <source>
        <strain evidence="7">S66</strain>
    </source>
</reference>
<dbReference type="GO" id="GO:0043709">
    <property type="term" value="P:cell adhesion involved in single-species biofilm formation"/>
    <property type="evidence" value="ECO:0007669"/>
    <property type="project" value="TreeGrafter"/>
</dbReference>
<dbReference type="EMBL" id="LSNE01000003">
    <property type="protein sequence ID" value="KXI29639.1"/>
    <property type="molecule type" value="Genomic_DNA"/>
</dbReference>
<keyword evidence="4" id="KW-0812">Transmembrane</keyword>
<accession>A0A136A311</accession>
<keyword evidence="7" id="KW-1185">Reference proteome</keyword>
<name>A0A136A311_9ALTE</name>
<dbReference type="SUPFAM" id="SSF55073">
    <property type="entry name" value="Nucleotide cyclase"/>
    <property type="match status" value="1"/>
</dbReference>
<evidence type="ECO:0000313" key="6">
    <source>
        <dbReference type="EMBL" id="KXI29639.1"/>
    </source>
</evidence>
<organism evidence="6 7">
    <name type="scientific">Paraglaciecola hydrolytica</name>
    <dbReference type="NCBI Taxonomy" id="1799789"/>
    <lineage>
        <taxon>Bacteria</taxon>
        <taxon>Pseudomonadati</taxon>
        <taxon>Pseudomonadota</taxon>
        <taxon>Gammaproteobacteria</taxon>
        <taxon>Alteromonadales</taxon>
        <taxon>Alteromonadaceae</taxon>
        <taxon>Paraglaciecola</taxon>
    </lineage>
</organism>
<dbReference type="InterPro" id="IPR043128">
    <property type="entry name" value="Rev_trsase/Diguanyl_cyclase"/>
</dbReference>
<keyword evidence="4" id="KW-0472">Membrane</keyword>
<dbReference type="GO" id="GO:0052621">
    <property type="term" value="F:diguanylate cyclase activity"/>
    <property type="evidence" value="ECO:0007669"/>
    <property type="project" value="UniProtKB-EC"/>
</dbReference>
<dbReference type="GO" id="GO:0005886">
    <property type="term" value="C:plasma membrane"/>
    <property type="evidence" value="ECO:0007669"/>
    <property type="project" value="TreeGrafter"/>
</dbReference>
<dbReference type="EC" id="2.7.7.65" evidence="2"/>
<proteinExistence type="predicted"/>
<dbReference type="NCBIfam" id="TIGR00254">
    <property type="entry name" value="GGDEF"/>
    <property type="match status" value="1"/>
</dbReference>
<dbReference type="PANTHER" id="PTHR45138:SF9">
    <property type="entry name" value="DIGUANYLATE CYCLASE DGCM-RELATED"/>
    <property type="match status" value="1"/>
</dbReference>
<dbReference type="Pfam" id="PF00990">
    <property type="entry name" value="GGDEF"/>
    <property type="match status" value="1"/>
</dbReference>
<dbReference type="PROSITE" id="PS50887">
    <property type="entry name" value="GGDEF"/>
    <property type="match status" value="1"/>
</dbReference>
<feature type="transmembrane region" description="Helical" evidence="4">
    <location>
        <begin position="218"/>
        <end position="240"/>
    </location>
</feature>
<gene>
    <name evidence="6" type="ORF">AX660_06215</name>
</gene>
<comment type="catalytic activity">
    <reaction evidence="3">
        <text>2 GTP = 3',3'-c-di-GMP + 2 diphosphate</text>
        <dbReference type="Rhea" id="RHEA:24898"/>
        <dbReference type="ChEBI" id="CHEBI:33019"/>
        <dbReference type="ChEBI" id="CHEBI:37565"/>
        <dbReference type="ChEBI" id="CHEBI:58805"/>
        <dbReference type="EC" id="2.7.7.65"/>
    </reaction>
</comment>
<evidence type="ECO:0000256" key="2">
    <source>
        <dbReference type="ARBA" id="ARBA00012528"/>
    </source>
</evidence>